<evidence type="ECO:0000313" key="2">
    <source>
        <dbReference type="EMBL" id="BAP56183.1"/>
    </source>
</evidence>
<dbReference type="InterPro" id="IPR004843">
    <property type="entry name" value="Calcineurin-like_PHP"/>
</dbReference>
<organism evidence="2 3">
    <name type="scientific">Thioploca ingrica</name>
    <dbReference type="NCBI Taxonomy" id="40754"/>
    <lineage>
        <taxon>Bacteria</taxon>
        <taxon>Pseudomonadati</taxon>
        <taxon>Pseudomonadota</taxon>
        <taxon>Gammaproteobacteria</taxon>
        <taxon>Thiotrichales</taxon>
        <taxon>Thiotrichaceae</taxon>
        <taxon>Thioploca</taxon>
    </lineage>
</organism>
<dbReference type="AlphaFoldDB" id="A0A090AE04"/>
<dbReference type="STRING" id="40754.THII_1886"/>
<dbReference type="KEGG" id="tig:THII_1886"/>
<dbReference type="SUPFAM" id="SSF56300">
    <property type="entry name" value="Metallo-dependent phosphatases"/>
    <property type="match status" value="1"/>
</dbReference>
<dbReference type="Gene3D" id="3.60.21.40">
    <property type="entry name" value="GpdQ, catalytic alpha/beta sandwich domain"/>
    <property type="match status" value="1"/>
</dbReference>
<dbReference type="GO" id="GO:0016787">
    <property type="term" value="F:hydrolase activity"/>
    <property type="evidence" value="ECO:0007669"/>
    <property type="project" value="InterPro"/>
</dbReference>
<dbReference type="InterPro" id="IPR042283">
    <property type="entry name" value="GpdQ_catalytic"/>
</dbReference>
<sequence>MLQSTVKAINKVDDIDFVIVLGDLTKDAEPWNVDRFQEVMDELNMPWYVILGTNDISPVDTQATAQEPGVTHATMISTFQGHGFNGPQHPRRTNQ</sequence>
<dbReference type="InterPro" id="IPR029052">
    <property type="entry name" value="Metallo-depent_PP-like"/>
</dbReference>
<protein>
    <submittedName>
        <fullName evidence="2">Metallophosphoesterase</fullName>
    </submittedName>
</protein>
<accession>A0A090AE04</accession>
<keyword evidence="3" id="KW-1185">Reference proteome</keyword>
<feature type="domain" description="Calcineurin-like phosphoesterase" evidence="1">
    <location>
        <begin position="3"/>
        <end position="55"/>
    </location>
</feature>
<proteinExistence type="predicted"/>
<dbReference type="Pfam" id="PF00149">
    <property type="entry name" value="Metallophos"/>
    <property type="match status" value="1"/>
</dbReference>
<reference evidence="2" key="1">
    <citation type="journal article" date="2014" name="ISME J.">
        <title>Ecophysiology of Thioploca ingrica as revealed by the complete genome sequence supplemented with proteomic evidence.</title>
        <authorList>
            <person name="Kojima H."/>
            <person name="Ogura Y."/>
            <person name="Yamamoto N."/>
            <person name="Togashi T."/>
            <person name="Mori H."/>
            <person name="Watanabe T."/>
            <person name="Nemoto F."/>
            <person name="Kurokawa K."/>
            <person name="Hayashi T."/>
            <person name="Fukui M."/>
        </authorList>
    </citation>
    <scope>NUCLEOTIDE SEQUENCE [LARGE SCALE GENOMIC DNA]</scope>
</reference>
<dbReference type="EMBL" id="AP014633">
    <property type="protein sequence ID" value="BAP56183.1"/>
    <property type="molecule type" value="Genomic_DNA"/>
</dbReference>
<evidence type="ECO:0000259" key="1">
    <source>
        <dbReference type="Pfam" id="PF00149"/>
    </source>
</evidence>
<evidence type="ECO:0000313" key="3">
    <source>
        <dbReference type="Proteomes" id="UP000031623"/>
    </source>
</evidence>
<name>A0A090AE04_9GAMM</name>
<gene>
    <name evidence="2" type="ORF">THII_1886</name>
</gene>
<dbReference type="Proteomes" id="UP000031623">
    <property type="component" value="Chromosome"/>
</dbReference>
<dbReference type="HOGENOM" id="CLU_2371841_0_0_6"/>
<dbReference type="OrthoDB" id="9784378at2"/>